<dbReference type="Pfam" id="PF17765">
    <property type="entry name" value="MLTR_LBD"/>
    <property type="match status" value="1"/>
</dbReference>
<evidence type="ECO:0000313" key="4">
    <source>
        <dbReference type="Proteomes" id="UP000236416"/>
    </source>
</evidence>
<proteinExistence type="predicted"/>
<reference evidence="3 4" key="1">
    <citation type="submission" date="2018-01" db="EMBL/GenBank/DDBJ databases">
        <title>Genomic Sequence of Chromobacterium MWU13-2610 from wild cranberry bogs within the Cape Cod National Seashore.</title>
        <authorList>
            <person name="O'Hara-Hanley K."/>
            <person name="Soby S."/>
            <person name="Harrison A."/>
        </authorList>
    </citation>
    <scope>NUCLEOTIDE SEQUENCE [LARGE SCALE GENOMIC DNA]</scope>
    <source>
        <strain evidence="3 4">MWU13-2610</strain>
    </source>
</reference>
<dbReference type="InterPro" id="IPR010982">
    <property type="entry name" value="Lambda_DNA-bd_dom_sf"/>
</dbReference>
<dbReference type="Pfam" id="PF13560">
    <property type="entry name" value="HTH_31"/>
    <property type="match status" value="1"/>
</dbReference>
<dbReference type="PROSITE" id="PS50943">
    <property type="entry name" value="HTH_CROC1"/>
    <property type="match status" value="1"/>
</dbReference>
<keyword evidence="4" id="KW-1185">Reference proteome</keyword>
<name>A0A2K4MJH1_9NEIS</name>
<dbReference type="SMART" id="SM00530">
    <property type="entry name" value="HTH_XRE"/>
    <property type="match status" value="1"/>
</dbReference>
<dbReference type="CDD" id="cd00093">
    <property type="entry name" value="HTH_XRE"/>
    <property type="match status" value="1"/>
</dbReference>
<dbReference type="GO" id="GO:0003677">
    <property type="term" value="F:DNA binding"/>
    <property type="evidence" value="ECO:0007669"/>
    <property type="project" value="InterPro"/>
</dbReference>
<feature type="region of interest" description="Disordered" evidence="1">
    <location>
        <begin position="37"/>
        <end position="56"/>
    </location>
</feature>
<sequence length="277" mass="31621">MILLQDKPLYWYKNQQDRHMESSSSTPLGAFLRAHRERLTPQQAGLPSGPRRRAKGLRREEVAQLAGISPTWLTWLEQGRTESVSAHTLSRLAAALQLSGAEIDYLFDLAGLKNPKDKRAEANPQAREILEAMLPHIAIPAYVLDRHWRAVAWNAAAEQLFCGWLGNPEASRSQLDFIFLTPEAKTFIDNWPERARRIVAELRADLGQQLDNVETAAMLERLRRESADFECFWQQQDVLEREGGERAFHHPALGRLHKRQITLRPANAPELKLVMLL</sequence>
<feature type="domain" description="HTH cro/C1-type" evidence="2">
    <location>
        <begin position="52"/>
        <end position="103"/>
    </location>
</feature>
<dbReference type="Gene3D" id="3.30.450.180">
    <property type="match status" value="1"/>
</dbReference>
<dbReference type="Proteomes" id="UP000236416">
    <property type="component" value="Unassembled WGS sequence"/>
</dbReference>
<evidence type="ECO:0000313" key="3">
    <source>
        <dbReference type="EMBL" id="POA97223.1"/>
    </source>
</evidence>
<accession>A0A2K4MJH1</accession>
<dbReference type="PANTHER" id="PTHR35010:SF2">
    <property type="entry name" value="BLL4672 PROTEIN"/>
    <property type="match status" value="1"/>
</dbReference>
<dbReference type="SUPFAM" id="SSF47413">
    <property type="entry name" value="lambda repressor-like DNA-binding domains"/>
    <property type="match status" value="1"/>
</dbReference>
<dbReference type="AlphaFoldDB" id="A0A2K4MJH1"/>
<protein>
    <submittedName>
        <fullName evidence="3">XRE family transcriptional regulator</fullName>
    </submittedName>
</protein>
<dbReference type="Gene3D" id="1.10.260.40">
    <property type="entry name" value="lambda repressor-like DNA-binding domains"/>
    <property type="match status" value="1"/>
</dbReference>
<evidence type="ECO:0000259" key="2">
    <source>
        <dbReference type="PROSITE" id="PS50943"/>
    </source>
</evidence>
<dbReference type="PANTHER" id="PTHR35010">
    <property type="entry name" value="BLL4672 PROTEIN-RELATED"/>
    <property type="match status" value="1"/>
</dbReference>
<dbReference type="EMBL" id="PPTF01000078">
    <property type="protein sequence ID" value="POA97223.1"/>
    <property type="molecule type" value="Genomic_DNA"/>
</dbReference>
<evidence type="ECO:0000256" key="1">
    <source>
        <dbReference type="SAM" id="MobiDB-lite"/>
    </source>
</evidence>
<gene>
    <name evidence="3" type="ORF">C2134_18700</name>
</gene>
<organism evidence="3 4">
    <name type="scientific">Chromobacterium sinusclupearum</name>
    <dbReference type="NCBI Taxonomy" id="2077146"/>
    <lineage>
        <taxon>Bacteria</taxon>
        <taxon>Pseudomonadati</taxon>
        <taxon>Pseudomonadota</taxon>
        <taxon>Betaproteobacteria</taxon>
        <taxon>Neisseriales</taxon>
        <taxon>Chromobacteriaceae</taxon>
        <taxon>Chromobacterium</taxon>
    </lineage>
</organism>
<dbReference type="InterPro" id="IPR041413">
    <property type="entry name" value="MLTR_LBD"/>
</dbReference>
<dbReference type="InterPro" id="IPR001387">
    <property type="entry name" value="Cro/C1-type_HTH"/>
</dbReference>
<comment type="caution">
    <text evidence="3">The sequence shown here is derived from an EMBL/GenBank/DDBJ whole genome shotgun (WGS) entry which is preliminary data.</text>
</comment>